<dbReference type="InterPro" id="IPR051922">
    <property type="entry name" value="Bact_Sporulation_Assoc"/>
</dbReference>
<name>A0ABN2NCP4_9MICO</name>
<proteinExistence type="predicted"/>
<evidence type="ECO:0008006" key="3">
    <source>
        <dbReference type="Google" id="ProtNLM"/>
    </source>
</evidence>
<dbReference type="Pfam" id="PF04122">
    <property type="entry name" value="CW_binding_2"/>
    <property type="match status" value="3"/>
</dbReference>
<protein>
    <recommendedName>
        <fullName evidence="3">Cell wall binding repeat 2</fullName>
    </recommendedName>
</protein>
<accession>A0ABN2NCP4</accession>
<reference evidence="1 2" key="1">
    <citation type="journal article" date="2019" name="Int. J. Syst. Evol. Microbiol.">
        <title>The Global Catalogue of Microorganisms (GCM) 10K type strain sequencing project: providing services to taxonomists for standard genome sequencing and annotation.</title>
        <authorList>
            <consortium name="The Broad Institute Genomics Platform"/>
            <consortium name="The Broad Institute Genome Sequencing Center for Infectious Disease"/>
            <person name="Wu L."/>
            <person name="Ma J."/>
        </authorList>
    </citation>
    <scope>NUCLEOTIDE SEQUENCE [LARGE SCALE GENOMIC DNA]</scope>
    <source>
        <strain evidence="1 2">JCM 14326</strain>
    </source>
</reference>
<gene>
    <name evidence="1" type="ORF">GCM10009751_19330</name>
</gene>
<evidence type="ECO:0000313" key="1">
    <source>
        <dbReference type="EMBL" id="GAA1861717.1"/>
    </source>
</evidence>
<dbReference type="PANTHER" id="PTHR30032">
    <property type="entry name" value="N-ACETYLMURAMOYL-L-ALANINE AMIDASE-RELATED"/>
    <property type="match status" value="1"/>
</dbReference>
<keyword evidence="2" id="KW-1185">Reference proteome</keyword>
<dbReference type="PANTHER" id="PTHR30032:SF4">
    <property type="entry name" value="AMIDASE ENHANCER"/>
    <property type="match status" value="1"/>
</dbReference>
<dbReference type="InterPro" id="IPR007253">
    <property type="entry name" value="Cell_wall-bd_2"/>
</dbReference>
<organism evidence="1 2">
    <name type="scientific">Myceligenerans crystallogenes</name>
    <dbReference type="NCBI Taxonomy" id="316335"/>
    <lineage>
        <taxon>Bacteria</taxon>
        <taxon>Bacillati</taxon>
        <taxon>Actinomycetota</taxon>
        <taxon>Actinomycetes</taxon>
        <taxon>Micrococcales</taxon>
        <taxon>Promicromonosporaceae</taxon>
        <taxon>Myceligenerans</taxon>
    </lineage>
</organism>
<comment type="caution">
    <text evidence="1">The sequence shown here is derived from an EMBL/GenBank/DDBJ whole genome shotgun (WGS) entry which is preliminary data.</text>
</comment>
<evidence type="ECO:0000313" key="2">
    <source>
        <dbReference type="Proteomes" id="UP001501094"/>
    </source>
</evidence>
<sequence>MSDGTTTWTSVGTIYDSEGTITKPMPAAQTKLCWRARATDHAGNVGSWKTACTRLGRIERLAGTEPHLTAVAVSRRAFPDGVPSLYVATSANAREATAAAAAAGYKGRPVLLVGKDSVSTTVATEIERLAPSRIYLIGRTSVVSSSVARKLAELAPVTRIGGANMYETSALVSKATYGSLADDPGVSVQVANAGNGVHLLAVAASEINYGEPNPLLLTKRDYVPGAVLTEVRRLDPPGGCVVGGLQDVSDHAFLQLHEIISQGYNGVCRWSGGDYKVAAYLAAYTNRGPKEEIYVASGSSIPDAIAATTAARKAHVPLVLVTKWSIPEASKRLLEEAEVGTIRIVGDTDAISWSVAEDLKRYLD</sequence>
<dbReference type="EMBL" id="BAAANL010000003">
    <property type="protein sequence ID" value="GAA1861717.1"/>
    <property type="molecule type" value="Genomic_DNA"/>
</dbReference>
<dbReference type="Proteomes" id="UP001501094">
    <property type="component" value="Unassembled WGS sequence"/>
</dbReference>